<gene>
    <name evidence="1" type="ORF">NEICINOT_03089</name>
</gene>
<dbReference type="Proteomes" id="UP000003294">
    <property type="component" value="Unassembled WGS sequence"/>
</dbReference>
<dbReference type="AlphaFoldDB" id="D0W0C3"/>
<name>D0W0C3_NEICI</name>
<evidence type="ECO:0000313" key="1">
    <source>
        <dbReference type="EMBL" id="EEZ72656.1"/>
    </source>
</evidence>
<accession>D0W0C3</accession>
<protein>
    <submittedName>
        <fullName evidence="1">Uncharacterized protein</fullName>
    </submittedName>
</protein>
<comment type="caution">
    <text evidence="1">The sequence shown here is derived from an EMBL/GenBank/DDBJ whole genome shotgun (WGS) entry which is preliminary data.</text>
</comment>
<dbReference type="EMBL" id="ACDY02000001">
    <property type="protein sequence ID" value="EEZ72656.1"/>
    <property type="molecule type" value="Genomic_DNA"/>
</dbReference>
<reference evidence="1 2" key="1">
    <citation type="submission" date="2009-10" db="EMBL/GenBank/DDBJ databases">
        <authorList>
            <person name="Weinstock G."/>
            <person name="Sodergren E."/>
            <person name="Clifton S."/>
            <person name="Fulton L."/>
            <person name="Fulton B."/>
            <person name="Courtney L."/>
            <person name="Fronick C."/>
            <person name="Harrison M."/>
            <person name="Strong C."/>
            <person name="Farmer C."/>
            <person name="Delahaunty K."/>
            <person name="Markovic C."/>
            <person name="Hall O."/>
            <person name="Minx P."/>
            <person name="Tomlinson C."/>
            <person name="Mitreva M."/>
            <person name="Nelson J."/>
            <person name="Hou S."/>
            <person name="Wollam A."/>
            <person name="Pepin K.H."/>
            <person name="Johnson M."/>
            <person name="Bhonagiri V."/>
            <person name="Nash W.E."/>
            <person name="Warren W."/>
            <person name="Chinwalla A."/>
            <person name="Mardis E.R."/>
            <person name="Wilson R.K."/>
        </authorList>
    </citation>
    <scope>NUCLEOTIDE SEQUENCE [LARGE SCALE GENOMIC DNA]</scope>
    <source>
        <strain evidence="1 2">ATCC 14685</strain>
    </source>
</reference>
<organism evidence="1 2">
    <name type="scientific">Neisseria cinerea ATCC 14685</name>
    <dbReference type="NCBI Taxonomy" id="546262"/>
    <lineage>
        <taxon>Bacteria</taxon>
        <taxon>Pseudomonadati</taxon>
        <taxon>Pseudomonadota</taxon>
        <taxon>Betaproteobacteria</taxon>
        <taxon>Neisseriales</taxon>
        <taxon>Neisseriaceae</taxon>
        <taxon>Neisseria</taxon>
    </lineage>
</organism>
<dbReference type="STRING" id="546262.NEICINOT_03089"/>
<evidence type="ECO:0000313" key="2">
    <source>
        <dbReference type="Proteomes" id="UP000003294"/>
    </source>
</evidence>
<proteinExistence type="predicted"/>
<sequence length="44" mass="5056">MPSSVGRFDIVPYAACLWIKSLCPEVWRSGIKFVQRLKSVCVRE</sequence>